<evidence type="ECO:0000259" key="3">
    <source>
        <dbReference type="Pfam" id="PF00135"/>
    </source>
</evidence>
<dbReference type="InterPro" id="IPR002018">
    <property type="entry name" value="CarbesteraseB"/>
</dbReference>
<sequence>MVSIAQDFDHPVIGKVKGQASDGVIQFLGLKYATLQHWFDNAKLVQYDGSGLNATRHGPQAVSDPDGVKNEHMIIQKSLPIPEFPGLSGTECLNLNLTAPLEIGDLKQVPVLVFIHGGGFGTGSNWWPQYDTKRIVQHSNKFGKPIIAININYRLGIPGFLTSEELRKEGFKSNQGHHDQRMALEWVGKYVSGFGGNPQRVTVVGESAGGISAGRLLYSEKALASQLIILGGSPPSLAPLELGVAEQAYKGVLKALGAGDVSSSERIKILSRASPEELSSKIGRSLPFLPVLDEETVPFVPTFETASAGKLIPKTTSCKAIMVGYAPLDASIFGFMGLFQRKENIAASFTQIINTALSHHAGIAAQILQAYDINDTTNDDEAFIRVLQFASDIGFRATAESFANSFHGDSYLLEFAEPNPWEGPFRGYSTHVLDVAFLFQNYKEHLGEEQRKSAESFVTDIVDFVHGQAPWKRFQDAGGRVVYQDGTRAYKEAGASTARLPVEAEDEFRCLNLDVTVPKSRELLTAQRLPVLVWIHGGSQAVTFGSAASGVCDTRRIVEDSVNLSKPVIVVTVQYRLNIFAFGNESSSSNLALKDQSLALKWVTDHIPDFGGDPNDVSLAGESAGAVYCHAHIAAGFRVRRVILSSGSLYLSPPQPRTKASALRQTLVNHLGTLGDFDLSTAPVEKLVKAIELAGIHSWFLQVDPTLVGWETAIGAAESVMIGDVRDEAVLWREGIWKMEASEIAQAFSYAGEHQDTLQKLYNIHSDRASASKIGTLDFMNDYKFLLPAENIARLFRAANKPAYRYLVDECNPWQPSNGAHHAVDLLFLFGGFDLSFAPGAQQTGNQMRKSVIEFLHAQEPWQLGSYAAFGPYGMFQELDSVGVKLRRRSEQAEFLHSVPSEILDKVFFALAAGRISLLN</sequence>
<dbReference type="Proteomes" id="UP000699042">
    <property type="component" value="Unassembled WGS sequence"/>
</dbReference>
<accession>A0A9P7UCH3</accession>
<dbReference type="Pfam" id="PF00135">
    <property type="entry name" value="COesterase"/>
    <property type="match status" value="2"/>
</dbReference>
<evidence type="ECO:0000313" key="5">
    <source>
        <dbReference type="Proteomes" id="UP000699042"/>
    </source>
</evidence>
<protein>
    <recommendedName>
        <fullName evidence="3">Carboxylesterase type B domain-containing protein</fullName>
    </recommendedName>
</protein>
<proteinExistence type="inferred from homology"/>
<dbReference type="InterPro" id="IPR050309">
    <property type="entry name" value="Type-B_Carboxylest/Lipase"/>
</dbReference>
<organism evidence="4 5">
    <name type="scientific">Colletotrichum scovillei</name>
    <dbReference type="NCBI Taxonomy" id="1209932"/>
    <lineage>
        <taxon>Eukaryota</taxon>
        <taxon>Fungi</taxon>
        <taxon>Dikarya</taxon>
        <taxon>Ascomycota</taxon>
        <taxon>Pezizomycotina</taxon>
        <taxon>Sordariomycetes</taxon>
        <taxon>Hypocreomycetidae</taxon>
        <taxon>Glomerellales</taxon>
        <taxon>Glomerellaceae</taxon>
        <taxon>Colletotrichum</taxon>
        <taxon>Colletotrichum acutatum species complex</taxon>
    </lineage>
</organism>
<dbReference type="GO" id="GO:0016787">
    <property type="term" value="F:hydrolase activity"/>
    <property type="evidence" value="ECO:0007669"/>
    <property type="project" value="UniProtKB-KW"/>
</dbReference>
<dbReference type="PANTHER" id="PTHR11559">
    <property type="entry name" value="CARBOXYLESTERASE"/>
    <property type="match status" value="1"/>
</dbReference>
<dbReference type="PROSITE" id="PS00122">
    <property type="entry name" value="CARBOXYLESTERASE_B_1"/>
    <property type="match status" value="2"/>
</dbReference>
<comment type="caution">
    <text evidence="4">The sequence shown here is derived from an EMBL/GenBank/DDBJ whole genome shotgun (WGS) entry which is preliminary data.</text>
</comment>
<dbReference type="Gene3D" id="3.40.50.1820">
    <property type="entry name" value="alpha/beta hydrolase"/>
    <property type="match status" value="2"/>
</dbReference>
<dbReference type="InterPro" id="IPR029058">
    <property type="entry name" value="AB_hydrolase_fold"/>
</dbReference>
<comment type="similarity">
    <text evidence="1">Belongs to the type-B carboxylesterase/lipase family.</text>
</comment>
<dbReference type="SUPFAM" id="SSF53474">
    <property type="entry name" value="alpha/beta-Hydrolases"/>
    <property type="match status" value="2"/>
</dbReference>
<keyword evidence="2" id="KW-0378">Hydrolase</keyword>
<keyword evidence="5" id="KW-1185">Reference proteome</keyword>
<gene>
    <name evidence="4" type="ORF">JMJ77_012817</name>
</gene>
<name>A0A9P7UCH3_9PEZI</name>
<dbReference type="AlphaFoldDB" id="A0A9P7UCH3"/>
<feature type="domain" description="Carboxylesterase type B" evidence="3">
    <location>
        <begin position="14"/>
        <end position="472"/>
    </location>
</feature>
<feature type="domain" description="Carboxylesterase type B" evidence="3">
    <location>
        <begin position="497"/>
        <end position="855"/>
    </location>
</feature>
<evidence type="ECO:0000256" key="1">
    <source>
        <dbReference type="ARBA" id="ARBA00005964"/>
    </source>
</evidence>
<dbReference type="EMBL" id="JAESDN010000005">
    <property type="protein sequence ID" value="KAG7050061.1"/>
    <property type="molecule type" value="Genomic_DNA"/>
</dbReference>
<evidence type="ECO:0000313" key="4">
    <source>
        <dbReference type="EMBL" id="KAG7050061.1"/>
    </source>
</evidence>
<dbReference type="InterPro" id="IPR019826">
    <property type="entry name" value="Carboxylesterase_B_AS"/>
</dbReference>
<reference evidence="4" key="1">
    <citation type="submission" date="2021-05" db="EMBL/GenBank/DDBJ databases">
        <title>Comparative genomics of three Colletotrichum scovillei strains and genetic complementation revealed genes involved fungal growth and virulence on chili pepper.</title>
        <authorList>
            <person name="Hsieh D.-K."/>
            <person name="Chuang S.-C."/>
            <person name="Chen C.-Y."/>
            <person name="Chao Y.-T."/>
            <person name="Lu M.-Y.J."/>
            <person name="Lee M.-H."/>
            <person name="Shih M.-C."/>
        </authorList>
    </citation>
    <scope>NUCLEOTIDE SEQUENCE</scope>
    <source>
        <strain evidence="4">Coll-153</strain>
    </source>
</reference>
<evidence type="ECO:0000256" key="2">
    <source>
        <dbReference type="ARBA" id="ARBA00022801"/>
    </source>
</evidence>